<evidence type="ECO:0000313" key="2">
    <source>
        <dbReference type="EMBL" id="CAD9099514.1"/>
    </source>
</evidence>
<dbReference type="AlphaFoldDB" id="A0A7S1LB76"/>
<protein>
    <submittedName>
        <fullName evidence="2">Uncharacterized protein</fullName>
    </submittedName>
</protein>
<organism evidence="2">
    <name type="scientific">Neobodo designis</name>
    <name type="common">Flagellated protozoan</name>
    <name type="synonym">Bodo designis</name>
    <dbReference type="NCBI Taxonomy" id="312471"/>
    <lineage>
        <taxon>Eukaryota</taxon>
        <taxon>Discoba</taxon>
        <taxon>Euglenozoa</taxon>
        <taxon>Kinetoplastea</taxon>
        <taxon>Metakinetoplastina</taxon>
        <taxon>Neobodonida</taxon>
        <taxon>Neobodo</taxon>
    </lineage>
</organism>
<proteinExistence type="predicted"/>
<gene>
    <name evidence="2" type="ORF">NDES1114_LOCUS6441</name>
</gene>
<accession>A0A7S1LB76</accession>
<dbReference type="EMBL" id="HBGF01009701">
    <property type="protein sequence ID" value="CAD9099514.1"/>
    <property type="molecule type" value="Transcribed_RNA"/>
</dbReference>
<evidence type="ECO:0000256" key="1">
    <source>
        <dbReference type="SAM" id="MobiDB-lite"/>
    </source>
</evidence>
<feature type="compositionally biased region" description="Polar residues" evidence="1">
    <location>
        <begin position="50"/>
        <end position="70"/>
    </location>
</feature>
<reference evidence="2" key="1">
    <citation type="submission" date="2021-01" db="EMBL/GenBank/DDBJ databases">
        <authorList>
            <person name="Corre E."/>
            <person name="Pelletier E."/>
            <person name="Niang G."/>
            <person name="Scheremetjew M."/>
            <person name="Finn R."/>
            <person name="Kale V."/>
            <person name="Holt S."/>
            <person name="Cochrane G."/>
            <person name="Meng A."/>
            <person name="Brown T."/>
            <person name="Cohen L."/>
        </authorList>
    </citation>
    <scope>NUCLEOTIDE SEQUENCE</scope>
    <source>
        <strain evidence="2">CCAP 1951/1</strain>
    </source>
</reference>
<name>A0A7S1LB76_NEODS</name>
<sequence>MGCADSKFVEPQPTTQRPAPTSRLRHASEPVTMLTMPTVRVEPSLRRDGTSQSLHSSATTAPQRQDSRLSAKSKRRTHNQTAYDLKVASRQMDDFLRLKVPSPTRSG</sequence>
<feature type="region of interest" description="Disordered" evidence="1">
    <location>
        <begin position="1"/>
        <end position="107"/>
    </location>
</feature>